<dbReference type="OrthoDB" id="4207369at2759"/>
<reference evidence="2" key="1">
    <citation type="journal article" date="2020" name="Stud. Mycol.">
        <title>101 Dothideomycetes genomes: a test case for predicting lifestyles and emergence of pathogens.</title>
        <authorList>
            <person name="Haridas S."/>
            <person name="Albert R."/>
            <person name="Binder M."/>
            <person name="Bloem J."/>
            <person name="Labutti K."/>
            <person name="Salamov A."/>
            <person name="Andreopoulos B."/>
            <person name="Baker S."/>
            <person name="Barry K."/>
            <person name="Bills G."/>
            <person name="Bluhm B."/>
            <person name="Cannon C."/>
            <person name="Castanera R."/>
            <person name="Culley D."/>
            <person name="Daum C."/>
            <person name="Ezra D."/>
            <person name="Gonzalez J."/>
            <person name="Henrissat B."/>
            <person name="Kuo A."/>
            <person name="Liang C."/>
            <person name="Lipzen A."/>
            <person name="Lutzoni F."/>
            <person name="Magnuson J."/>
            <person name="Mondo S."/>
            <person name="Nolan M."/>
            <person name="Ohm R."/>
            <person name="Pangilinan J."/>
            <person name="Park H.-J."/>
            <person name="Ramirez L."/>
            <person name="Alfaro M."/>
            <person name="Sun H."/>
            <person name="Tritt A."/>
            <person name="Yoshinaga Y."/>
            <person name="Zwiers L.-H."/>
            <person name="Turgeon B."/>
            <person name="Goodwin S."/>
            <person name="Spatafora J."/>
            <person name="Crous P."/>
            <person name="Grigoriev I."/>
        </authorList>
    </citation>
    <scope>NUCLEOTIDE SEQUENCE</scope>
    <source>
        <strain evidence="2">CBS 269.34</strain>
    </source>
</reference>
<proteinExistence type="predicted"/>
<evidence type="ECO:0000313" key="2">
    <source>
        <dbReference type="EMBL" id="KAF2493249.1"/>
    </source>
</evidence>
<evidence type="ECO:0000313" key="3">
    <source>
        <dbReference type="Proteomes" id="UP000799750"/>
    </source>
</evidence>
<protein>
    <submittedName>
        <fullName evidence="2">Uncharacterized protein</fullName>
    </submittedName>
</protein>
<feature type="region of interest" description="Disordered" evidence="1">
    <location>
        <begin position="1"/>
        <end position="21"/>
    </location>
</feature>
<feature type="region of interest" description="Disordered" evidence="1">
    <location>
        <begin position="148"/>
        <end position="170"/>
    </location>
</feature>
<organism evidence="2 3">
    <name type="scientific">Lophium mytilinum</name>
    <dbReference type="NCBI Taxonomy" id="390894"/>
    <lineage>
        <taxon>Eukaryota</taxon>
        <taxon>Fungi</taxon>
        <taxon>Dikarya</taxon>
        <taxon>Ascomycota</taxon>
        <taxon>Pezizomycotina</taxon>
        <taxon>Dothideomycetes</taxon>
        <taxon>Pleosporomycetidae</taxon>
        <taxon>Mytilinidiales</taxon>
        <taxon>Mytilinidiaceae</taxon>
        <taxon>Lophium</taxon>
    </lineage>
</organism>
<keyword evidence="3" id="KW-1185">Reference proteome</keyword>
<dbReference type="EMBL" id="MU004192">
    <property type="protein sequence ID" value="KAF2493249.1"/>
    <property type="molecule type" value="Genomic_DNA"/>
</dbReference>
<evidence type="ECO:0000256" key="1">
    <source>
        <dbReference type="SAM" id="MobiDB-lite"/>
    </source>
</evidence>
<feature type="compositionally biased region" description="Acidic residues" evidence="1">
    <location>
        <begin position="460"/>
        <end position="474"/>
    </location>
</feature>
<dbReference type="Proteomes" id="UP000799750">
    <property type="component" value="Unassembled WGS sequence"/>
</dbReference>
<feature type="region of interest" description="Disordered" evidence="1">
    <location>
        <begin position="724"/>
        <end position="794"/>
    </location>
</feature>
<feature type="compositionally biased region" description="Acidic residues" evidence="1">
    <location>
        <begin position="148"/>
        <end position="160"/>
    </location>
</feature>
<feature type="compositionally biased region" description="Basic residues" evidence="1">
    <location>
        <begin position="1003"/>
        <end position="1014"/>
    </location>
</feature>
<feature type="region of interest" description="Disordered" evidence="1">
    <location>
        <begin position="829"/>
        <end position="854"/>
    </location>
</feature>
<dbReference type="AlphaFoldDB" id="A0A6A6QMB0"/>
<name>A0A6A6QMB0_9PEZI</name>
<feature type="region of interest" description="Disordered" evidence="1">
    <location>
        <begin position="953"/>
        <end position="1058"/>
    </location>
</feature>
<feature type="region of interest" description="Disordered" evidence="1">
    <location>
        <begin position="265"/>
        <end position="284"/>
    </location>
</feature>
<gene>
    <name evidence="2" type="ORF">BU16DRAFT_528568</name>
</gene>
<feature type="compositionally biased region" description="Low complexity" evidence="1">
    <location>
        <begin position="724"/>
        <end position="754"/>
    </location>
</feature>
<feature type="region of interest" description="Disordered" evidence="1">
    <location>
        <begin position="57"/>
        <end position="89"/>
    </location>
</feature>
<accession>A0A6A6QMB0</accession>
<sequence>MAPSPRKPASTFDPTWHEPDVNFLNPASLPLQKIPRAWERAPKSPYARDRGYKKVWHKHGLRSHSAGEQTSATSAGEEEQDMSRSPTRAVKKLRLKNEDALGNNVTVETKKPTFSATRWDRRKSGLPRKKPHRTTIDLDDLERADAQEVEDVTSEIDDQEGVAGTTSEHESMVQPGVVTDDHAQTAHAAISRVSLSTNTHDSTFSFIFGKGDEEPSTHEDDGLVDHISSPDSPTSMGNNEPGVDEEEFTISTNDVVNIDVILNDTSSSPIPQHTPSSPHQISEDSSIDAVEMTRVAVDTSSLEQATSVSAPSPLNLPELRLERSEVKNMEEETSVIGLEAMMETSILVQAATLTVPEAVTLGQPEQPSELAVIDNHEEDAIMTEHDYHMEVSGTSEQEAIEPFNDQQTLDDSEINWESEDDTEVAQPESAVREMTVVQEVEIASQGLVAGIEKPCSEPQSLDESEINWESDSEIEAAGSKSSIRDKFSTEEAEAQGVTALLEDSPSKNDHALDITENLGSVENANESTTEVLEESTIQDTLNMENAAMNLVDDKVSTQVLDACTVPHTVDENVEQPVSPKTPANADEESTISVDDDMAIDSIADGLTLAPPSETNLITDEIKPKLRSPARPARLEFTQDDLTAHLDDDTALLKDFLTRAAASKLNKAHKAATIARRSSLSHRRDSDVIRHALASPRKVLEDKDVNSPSPQKAYDDTATLDLTQTLTIDPTPGSPTADATSTDADAARLPNPSSRRSTRTRKSRIPPPSSHAQQPQAPKSIPVRRTDGGEPIVLRRTEAQELGIITRTNTRKNKMGAISAYARVLKLATEKPVSPSSSVDESADGQREGAGAGERKSVKWDETLVYFQENAKGEVLAVEAPADVEMVDAPGEDATTLSISALSAKPASKMKETSGSTPRVRRLRGLGAANGTPGKGLLEPAASLLPEEVQAEVAEEKRKIAKPRARKLPVATSGDTAAPAAKVPKLEPAMPAPPPSEEQETKERKSRIATPRKGKIPVSKIATSTVPVDGKENRLATGLPKKALGVEGGLPRRRAPRKL</sequence>
<feature type="region of interest" description="Disordered" evidence="1">
    <location>
        <begin position="455"/>
        <end position="485"/>
    </location>
</feature>
<feature type="compositionally biased region" description="Basic and acidic residues" evidence="1">
    <location>
        <begin position="783"/>
        <end position="794"/>
    </location>
</feature>